<organism evidence="1">
    <name type="scientific">hydrothermal vent metagenome</name>
    <dbReference type="NCBI Taxonomy" id="652676"/>
    <lineage>
        <taxon>unclassified sequences</taxon>
        <taxon>metagenomes</taxon>
        <taxon>ecological metagenomes</taxon>
    </lineage>
</organism>
<gene>
    <name evidence="1" type="ORF">MNBD_BACTEROID01-2148</name>
</gene>
<accession>A0A3B0UIU0</accession>
<sequence length="187" mass="21909">MVSKSHFKIFLFLFLFNIEVTNGNNNQLIMTIIEIEWSGPYTLEDIQKMDGESDYGIYQIYGTHTIFGENSLLYIGKAQDQTFATRIFQHKEWFIEELSELKFFIGQLGGTKFTTEKEWAQGINNAEKLLIFFSSPPYNSQNLNDYGDVSETIVLNFGKRNRLPMEVSTLYYESDFHKGKWKIFEEK</sequence>
<evidence type="ECO:0008006" key="2">
    <source>
        <dbReference type="Google" id="ProtNLM"/>
    </source>
</evidence>
<proteinExistence type="predicted"/>
<dbReference type="AlphaFoldDB" id="A0A3B0UIU0"/>
<dbReference type="EMBL" id="UOEP01000216">
    <property type="protein sequence ID" value="VAW24469.1"/>
    <property type="molecule type" value="Genomic_DNA"/>
</dbReference>
<evidence type="ECO:0000313" key="1">
    <source>
        <dbReference type="EMBL" id="VAW24469.1"/>
    </source>
</evidence>
<protein>
    <recommendedName>
        <fullName evidence="2">GIY-YIG domain-containing protein</fullName>
    </recommendedName>
</protein>
<reference evidence="1" key="1">
    <citation type="submission" date="2018-06" db="EMBL/GenBank/DDBJ databases">
        <authorList>
            <person name="Zhirakovskaya E."/>
        </authorList>
    </citation>
    <scope>NUCLEOTIDE SEQUENCE</scope>
</reference>
<name>A0A3B0UIU0_9ZZZZ</name>